<dbReference type="PANTHER" id="PTHR43730:SF1">
    <property type="entry name" value="BETA-MANNOSIDASE"/>
    <property type="match status" value="1"/>
</dbReference>
<accession>X1FLN0</accession>
<comment type="catalytic activity">
    <reaction evidence="1">
        <text>Hydrolysis of terminal, non-reducing beta-D-mannose residues in beta-D-mannosides.</text>
        <dbReference type="EC" id="3.2.1.25"/>
    </reaction>
</comment>
<protein>
    <recommendedName>
        <fullName evidence="2">beta-mannosidase</fullName>
        <ecNumber evidence="2">3.2.1.25</ecNumber>
    </recommendedName>
</protein>
<dbReference type="AlphaFoldDB" id="X1FLN0"/>
<dbReference type="InterPro" id="IPR050887">
    <property type="entry name" value="Beta-mannosidase_GH2"/>
</dbReference>
<feature type="non-terminal residue" evidence="5">
    <location>
        <position position="439"/>
    </location>
</feature>
<dbReference type="EMBL" id="BARU01006539">
    <property type="protein sequence ID" value="GAH33425.1"/>
    <property type="molecule type" value="Genomic_DNA"/>
</dbReference>
<sequence length="439" mass="51988">SICNKFTIDTFKQKIGIRDIQLIQKPDKWGETFFFLLNGVPIFAKGANWIPIDSFIPRGKRRRLYESNLINSKEANMNMIRVWGGGIYEDDQFYDLCDELGILVWQDFPFACAVYPHKEEFIDNLKIEAIQNIIRLRNHPSLALWCGNNEVEWLWKWQLISSEITDDNLITDFKLGYIRIFENVLPKLIEEYDPIRPYWSSSPSNGYTGENLGTQNSNLPNIGDSHFWDVWHRNKPFRAYRKFDSRFMSEFGYESFPSIKTIEAFCPSEQFDFFSPIMENHQKNLAGNKKIFNYMKKRFSIPQRFEDQVVLSQITQAEAIEYGVEHWRRNRNDYHCMGSLYWQLNDCWPVASWSSLDYYGRWKALHYYAKRFYHPVFPSVNEDATSVEFWVSNDLRISKKLQFEWKIYKSNRNAEKHGSFDSEIAPCSSKKLGMVDISD</sequence>
<dbReference type="FunFam" id="3.20.20.80:FF:000050">
    <property type="entry name" value="Beta-mannosidase B"/>
    <property type="match status" value="1"/>
</dbReference>
<proteinExistence type="predicted"/>
<comment type="caution">
    <text evidence="5">The sequence shown here is derived from an EMBL/GenBank/DDBJ whole genome shotgun (WGS) entry which is preliminary data.</text>
</comment>
<dbReference type="EC" id="3.2.1.25" evidence="2"/>
<keyword evidence="4" id="KW-0326">Glycosidase</keyword>
<dbReference type="Gene3D" id="3.20.20.80">
    <property type="entry name" value="Glycosidases"/>
    <property type="match status" value="1"/>
</dbReference>
<dbReference type="PANTHER" id="PTHR43730">
    <property type="entry name" value="BETA-MANNOSIDASE"/>
    <property type="match status" value="1"/>
</dbReference>
<keyword evidence="3" id="KW-0378">Hydrolase</keyword>
<evidence type="ECO:0000256" key="1">
    <source>
        <dbReference type="ARBA" id="ARBA00000829"/>
    </source>
</evidence>
<dbReference type="InterPro" id="IPR017853">
    <property type="entry name" value="GH"/>
</dbReference>
<reference evidence="5" key="1">
    <citation type="journal article" date="2014" name="Front. Microbiol.">
        <title>High frequency of phylogenetically diverse reductive dehalogenase-homologous genes in deep subseafloor sedimentary metagenomes.</title>
        <authorList>
            <person name="Kawai M."/>
            <person name="Futagami T."/>
            <person name="Toyoda A."/>
            <person name="Takaki Y."/>
            <person name="Nishi S."/>
            <person name="Hori S."/>
            <person name="Arai W."/>
            <person name="Tsubouchi T."/>
            <person name="Morono Y."/>
            <person name="Uchiyama I."/>
            <person name="Ito T."/>
            <person name="Fujiyama A."/>
            <person name="Inagaki F."/>
            <person name="Takami H."/>
        </authorList>
    </citation>
    <scope>NUCLEOTIDE SEQUENCE</scope>
    <source>
        <strain evidence="5">Expedition CK06-06</strain>
    </source>
</reference>
<evidence type="ECO:0000313" key="5">
    <source>
        <dbReference type="EMBL" id="GAH33425.1"/>
    </source>
</evidence>
<organism evidence="5">
    <name type="scientific">marine sediment metagenome</name>
    <dbReference type="NCBI Taxonomy" id="412755"/>
    <lineage>
        <taxon>unclassified sequences</taxon>
        <taxon>metagenomes</taxon>
        <taxon>ecological metagenomes</taxon>
    </lineage>
</organism>
<feature type="non-terminal residue" evidence="5">
    <location>
        <position position="1"/>
    </location>
</feature>
<gene>
    <name evidence="5" type="ORF">S03H2_12858</name>
</gene>
<evidence type="ECO:0000256" key="3">
    <source>
        <dbReference type="ARBA" id="ARBA00022801"/>
    </source>
</evidence>
<evidence type="ECO:0000256" key="2">
    <source>
        <dbReference type="ARBA" id="ARBA00012754"/>
    </source>
</evidence>
<name>X1FLN0_9ZZZZ</name>
<dbReference type="GO" id="GO:0004567">
    <property type="term" value="F:beta-mannosidase activity"/>
    <property type="evidence" value="ECO:0007669"/>
    <property type="project" value="UniProtKB-EC"/>
</dbReference>
<dbReference type="GO" id="GO:0006516">
    <property type="term" value="P:glycoprotein catabolic process"/>
    <property type="evidence" value="ECO:0007669"/>
    <property type="project" value="TreeGrafter"/>
</dbReference>
<evidence type="ECO:0000256" key="4">
    <source>
        <dbReference type="ARBA" id="ARBA00023295"/>
    </source>
</evidence>
<dbReference type="SUPFAM" id="SSF51445">
    <property type="entry name" value="(Trans)glycosidases"/>
    <property type="match status" value="1"/>
</dbReference>